<dbReference type="EMBL" id="QEOB01000012">
    <property type="protein sequence ID" value="PVX80031.1"/>
    <property type="molecule type" value="Genomic_DNA"/>
</dbReference>
<reference evidence="1 2" key="1">
    <citation type="submission" date="2018-05" db="EMBL/GenBank/DDBJ databases">
        <title>Genomic Encyclopedia of Type Strains, Phase IV (KMG-V): Genome sequencing to study the core and pangenomes of soil and plant-associated prokaryotes.</title>
        <authorList>
            <person name="Whitman W."/>
        </authorList>
    </citation>
    <scope>NUCLEOTIDE SEQUENCE [LARGE SCALE GENOMIC DNA]</scope>
    <source>
        <strain evidence="1 2">SCZa-39</strain>
    </source>
</reference>
<keyword evidence="2" id="KW-1185">Reference proteome</keyword>
<dbReference type="RefSeq" id="WP_116612564.1">
    <property type="nucleotide sequence ID" value="NZ_QEOB01000012.1"/>
</dbReference>
<name>A0ABX5KI95_9BURK</name>
<evidence type="ECO:0000313" key="2">
    <source>
        <dbReference type="Proteomes" id="UP000245712"/>
    </source>
</evidence>
<proteinExistence type="predicted"/>
<comment type="caution">
    <text evidence="1">The sequence shown here is derived from an EMBL/GenBank/DDBJ whole genome shotgun (WGS) entry which is preliminary data.</text>
</comment>
<gene>
    <name evidence="1" type="ORF">C7402_112218</name>
</gene>
<organism evidence="1 2">
    <name type="scientific">Paraburkholderia unamae</name>
    <dbReference type="NCBI Taxonomy" id="219649"/>
    <lineage>
        <taxon>Bacteria</taxon>
        <taxon>Pseudomonadati</taxon>
        <taxon>Pseudomonadota</taxon>
        <taxon>Betaproteobacteria</taxon>
        <taxon>Burkholderiales</taxon>
        <taxon>Burkholderiaceae</taxon>
        <taxon>Paraburkholderia</taxon>
    </lineage>
</organism>
<sequence length="82" mass="8985">MSTIAKLREQLFSTLESLNDKSNPMDIERAKVVAEVAQVIINSAKVEVEHMRVTGEKGTGFITPAQPLCPPGITGVTQHRIR</sequence>
<evidence type="ECO:0000313" key="1">
    <source>
        <dbReference type="EMBL" id="PVX80031.1"/>
    </source>
</evidence>
<protein>
    <submittedName>
        <fullName evidence="1">Uncharacterized protein</fullName>
    </submittedName>
</protein>
<dbReference type="Proteomes" id="UP000245712">
    <property type="component" value="Unassembled WGS sequence"/>
</dbReference>
<accession>A0ABX5KI95</accession>